<protein>
    <recommendedName>
        <fullName evidence="3">asparagine synthase (glutamine-hydrolyzing)</fullName>
        <ecNumber evidence="3">6.3.5.4</ecNumber>
    </recommendedName>
</protein>
<keyword evidence="6" id="KW-0315">Glutamine amidotransferase</keyword>
<dbReference type="Gene3D" id="3.60.20.10">
    <property type="entry name" value="Glutamine Phosphoribosylpyrophosphate, subunit 1, domain 1"/>
    <property type="match status" value="1"/>
</dbReference>
<dbReference type="NCBIfam" id="TIGR01536">
    <property type="entry name" value="asn_synth_AEB"/>
    <property type="match status" value="1"/>
</dbReference>
<dbReference type="InterPro" id="IPR017932">
    <property type="entry name" value="GATase_2_dom"/>
</dbReference>
<dbReference type="EMBL" id="AP025730">
    <property type="protein sequence ID" value="BDI04562.1"/>
    <property type="molecule type" value="Genomic_DNA"/>
</dbReference>
<keyword evidence="5" id="KW-0067">ATP-binding</keyword>
<keyword evidence="4" id="KW-0547">Nucleotide-binding</keyword>
<evidence type="ECO:0000313" key="10">
    <source>
        <dbReference type="Proteomes" id="UP001057498"/>
    </source>
</evidence>
<dbReference type="CDD" id="cd01991">
    <property type="entry name" value="Asn_synthase_B_C"/>
    <property type="match status" value="1"/>
</dbReference>
<gene>
    <name evidence="9" type="primary">asnB_2</name>
    <name evidence="9" type="ORF">CATMQ487_15320</name>
</gene>
<sequence length="628" mass="71070">MCGIAGLFSLTGPRESDPSIVDRMCRQMIHRGPDDQGVFHHPLGQIGMRRLSIIDLGGGHQPIHNEDESIWIVFNGEIYNYRELRRELEAAGHRFYTHSDTECIVHAYEQWGEGCFARLRGMFGIAILDIPRQQLVLGRDRIGKKPLYYTRTREGWLAFASELKCLFPVPGFENKVSAESVRDYFGMGYVAAPHSIYQNVAKLPPAHYMVVRNGQEEIKCYWQVQFQPKWTDSAEVLEERLFEQLDDAVKCRLVSDVPFGAFLSGGTDSSVVAALMARNLQAPVKTFTIGFKEQAFNEMPDARAVAQHIGAEHHELVVEADAVSMMDKLVWFFDEPFGDSSSIPTYLVSQLAARHVKMVLSGDGGDEVFAGYERYKRYDMLQAMSRKTLGLAGPAMRVAGALAGGAKGVRMARAADRLAAPYPDRYLSGVGLCTRDDLAMLLSDAIADKDPYARQRAQYGRSDIALESERILAGDMLTYLSDDIMVKVDRMTMACSIEARAPLLDHQLIDFAARLPYDLKSRDGVGKYLLKRIARRLLPAEVLDKPKQGFAIPVAKWFREDLREMMMDLLRDQRFRERGWFRPEAAMTLMQQHLAGTHDRSEMLWLLMTFEMWARRFLDQAEPAARTA</sequence>
<dbReference type="Gene3D" id="3.40.50.620">
    <property type="entry name" value="HUPs"/>
    <property type="match status" value="1"/>
</dbReference>
<dbReference type="InterPro" id="IPR001962">
    <property type="entry name" value="Asn_synthase"/>
</dbReference>
<evidence type="ECO:0000256" key="3">
    <source>
        <dbReference type="ARBA" id="ARBA00012737"/>
    </source>
</evidence>
<dbReference type="InterPro" id="IPR014729">
    <property type="entry name" value="Rossmann-like_a/b/a_fold"/>
</dbReference>
<evidence type="ECO:0000259" key="8">
    <source>
        <dbReference type="PROSITE" id="PS51278"/>
    </source>
</evidence>
<dbReference type="SUPFAM" id="SSF56235">
    <property type="entry name" value="N-terminal nucleophile aminohydrolases (Ntn hydrolases)"/>
    <property type="match status" value="1"/>
</dbReference>
<evidence type="ECO:0000256" key="6">
    <source>
        <dbReference type="ARBA" id="ARBA00022962"/>
    </source>
</evidence>
<dbReference type="Proteomes" id="UP001057498">
    <property type="component" value="Chromosome"/>
</dbReference>
<evidence type="ECO:0000256" key="2">
    <source>
        <dbReference type="ARBA" id="ARBA00005752"/>
    </source>
</evidence>
<feature type="domain" description="Glutamine amidotransferase type-2" evidence="8">
    <location>
        <begin position="2"/>
        <end position="214"/>
    </location>
</feature>
<dbReference type="PANTHER" id="PTHR43284:SF1">
    <property type="entry name" value="ASPARAGINE SYNTHETASE"/>
    <property type="match status" value="1"/>
</dbReference>
<dbReference type="PANTHER" id="PTHR43284">
    <property type="entry name" value="ASPARAGINE SYNTHETASE (GLUTAMINE-HYDROLYZING)"/>
    <property type="match status" value="1"/>
</dbReference>
<dbReference type="InterPro" id="IPR051786">
    <property type="entry name" value="ASN_synthetase/amidase"/>
</dbReference>
<evidence type="ECO:0000256" key="1">
    <source>
        <dbReference type="ARBA" id="ARBA00005187"/>
    </source>
</evidence>
<organism evidence="9 10">
    <name type="scientific">Sphaerotilus microaerophilus</name>
    <dbReference type="NCBI Taxonomy" id="2914710"/>
    <lineage>
        <taxon>Bacteria</taxon>
        <taxon>Pseudomonadati</taxon>
        <taxon>Pseudomonadota</taxon>
        <taxon>Betaproteobacteria</taxon>
        <taxon>Burkholderiales</taxon>
        <taxon>Sphaerotilaceae</taxon>
        <taxon>Sphaerotilus</taxon>
    </lineage>
</organism>
<comment type="pathway">
    <text evidence="1">Amino-acid biosynthesis; L-asparagine biosynthesis; L-asparagine from L-aspartate (L-Gln route): step 1/1.</text>
</comment>
<comment type="catalytic activity">
    <reaction evidence="7">
        <text>L-aspartate + L-glutamine + ATP + H2O = L-asparagine + L-glutamate + AMP + diphosphate + H(+)</text>
        <dbReference type="Rhea" id="RHEA:12228"/>
        <dbReference type="ChEBI" id="CHEBI:15377"/>
        <dbReference type="ChEBI" id="CHEBI:15378"/>
        <dbReference type="ChEBI" id="CHEBI:29985"/>
        <dbReference type="ChEBI" id="CHEBI:29991"/>
        <dbReference type="ChEBI" id="CHEBI:30616"/>
        <dbReference type="ChEBI" id="CHEBI:33019"/>
        <dbReference type="ChEBI" id="CHEBI:58048"/>
        <dbReference type="ChEBI" id="CHEBI:58359"/>
        <dbReference type="ChEBI" id="CHEBI:456215"/>
        <dbReference type="EC" id="6.3.5.4"/>
    </reaction>
</comment>
<evidence type="ECO:0000313" key="9">
    <source>
        <dbReference type="EMBL" id="BDI04562.1"/>
    </source>
</evidence>
<reference evidence="9" key="1">
    <citation type="submission" date="2022-04" db="EMBL/GenBank/DDBJ databases">
        <title>Whole genome sequence of Sphaerotilus sp. FB-5.</title>
        <authorList>
            <person name="Takeda M."/>
            <person name="Narihara S."/>
            <person name="Akimoto M."/>
            <person name="Akimoto R."/>
            <person name="Nishiyashiki S."/>
            <person name="Murakami T."/>
        </authorList>
    </citation>
    <scope>NUCLEOTIDE SEQUENCE</scope>
    <source>
        <strain evidence="9">FB-5</strain>
    </source>
</reference>
<dbReference type="InterPro" id="IPR029055">
    <property type="entry name" value="Ntn_hydrolases_N"/>
</dbReference>
<comment type="similarity">
    <text evidence="2">Belongs to the asparagine synthetase family.</text>
</comment>
<keyword evidence="10" id="KW-1185">Reference proteome</keyword>
<proteinExistence type="inferred from homology"/>
<dbReference type="PIRSF" id="PIRSF001589">
    <property type="entry name" value="Asn_synthetase_glu-h"/>
    <property type="match status" value="1"/>
</dbReference>
<dbReference type="InterPro" id="IPR006426">
    <property type="entry name" value="Asn_synth_AEB"/>
</dbReference>
<dbReference type="CDD" id="cd00712">
    <property type="entry name" value="AsnB"/>
    <property type="match status" value="1"/>
</dbReference>
<dbReference type="Pfam" id="PF00733">
    <property type="entry name" value="Asn_synthase"/>
    <property type="match status" value="1"/>
</dbReference>
<dbReference type="SUPFAM" id="SSF52402">
    <property type="entry name" value="Adenine nucleotide alpha hydrolases-like"/>
    <property type="match status" value="1"/>
</dbReference>
<evidence type="ECO:0000256" key="5">
    <source>
        <dbReference type="ARBA" id="ARBA00022840"/>
    </source>
</evidence>
<dbReference type="RefSeq" id="WP_251972675.1">
    <property type="nucleotide sequence ID" value="NZ_AP025730.1"/>
</dbReference>
<dbReference type="PROSITE" id="PS51278">
    <property type="entry name" value="GATASE_TYPE_2"/>
    <property type="match status" value="1"/>
</dbReference>
<dbReference type="InterPro" id="IPR033738">
    <property type="entry name" value="AsnB_N"/>
</dbReference>
<accession>A0ABN6PJJ2</accession>
<dbReference type="EC" id="6.3.5.4" evidence="3"/>
<name>A0ABN6PJJ2_9BURK</name>
<evidence type="ECO:0000256" key="7">
    <source>
        <dbReference type="ARBA" id="ARBA00048741"/>
    </source>
</evidence>
<dbReference type="Pfam" id="PF13537">
    <property type="entry name" value="GATase_7"/>
    <property type="match status" value="1"/>
</dbReference>
<evidence type="ECO:0000256" key="4">
    <source>
        <dbReference type="ARBA" id="ARBA00022741"/>
    </source>
</evidence>